<feature type="compositionally biased region" description="Basic and acidic residues" evidence="1">
    <location>
        <begin position="1"/>
        <end position="20"/>
    </location>
</feature>
<dbReference type="EMBL" id="JAWZYT010003573">
    <property type="protein sequence ID" value="KAK4297762.1"/>
    <property type="molecule type" value="Genomic_DNA"/>
</dbReference>
<reference evidence="2" key="1">
    <citation type="submission" date="2023-11" db="EMBL/GenBank/DDBJ databases">
        <title>Genome assemblies of two species of porcelain crab, Petrolisthes cinctipes and Petrolisthes manimaculis (Anomura: Porcellanidae).</title>
        <authorList>
            <person name="Angst P."/>
        </authorList>
    </citation>
    <scope>NUCLEOTIDE SEQUENCE</scope>
    <source>
        <strain evidence="2">PB745_02</strain>
        <tissue evidence="2">Gill</tissue>
    </source>
</reference>
<dbReference type="Proteomes" id="UP001292094">
    <property type="component" value="Unassembled WGS sequence"/>
</dbReference>
<evidence type="ECO:0000313" key="2">
    <source>
        <dbReference type="EMBL" id="KAK4297762.1"/>
    </source>
</evidence>
<organism evidence="2 3">
    <name type="scientific">Petrolisthes manimaculis</name>
    <dbReference type="NCBI Taxonomy" id="1843537"/>
    <lineage>
        <taxon>Eukaryota</taxon>
        <taxon>Metazoa</taxon>
        <taxon>Ecdysozoa</taxon>
        <taxon>Arthropoda</taxon>
        <taxon>Crustacea</taxon>
        <taxon>Multicrustacea</taxon>
        <taxon>Malacostraca</taxon>
        <taxon>Eumalacostraca</taxon>
        <taxon>Eucarida</taxon>
        <taxon>Decapoda</taxon>
        <taxon>Pleocyemata</taxon>
        <taxon>Anomura</taxon>
        <taxon>Galatheoidea</taxon>
        <taxon>Porcellanidae</taxon>
        <taxon>Petrolisthes</taxon>
    </lineage>
</organism>
<protein>
    <submittedName>
        <fullName evidence="2">Uncharacterized protein</fullName>
    </submittedName>
</protein>
<feature type="region of interest" description="Disordered" evidence="1">
    <location>
        <begin position="116"/>
        <end position="153"/>
    </location>
</feature>
<feature type="compositionally biased region" description="Low complexity" evidence="1">
    <location>
        <begin position="122"/>
        <end position="132"/>
    </location>
</feature>
<gene>
    <name evidence="2" type="ORF">Pmani_029823</name>
</gene>
<accession>A0AAE1NYS9</accession>
<proteinExistence type="predicted"/>
<sequence>MEAGKVYRDGGRGRTPDNPRCKKGGVLGSVPDEIQDGAPAVGMRGEKKDEAGGETRREWSSQKASICCLLASPAELAQSLTYSTCNFSSTSQQVNINFEKQTRNIPTALYNQADPLTIPATQPSSPSSQQHPILTQPSSPPSQQHPILTQPTPSCTLGNISAQHLVMNHEAPETWCRGRGNTGAVFAFRGRREPCHVYRRESRVVYT</sequence>
<feature type="region of interest" description="Disordered" evidence="1">
    <location>
        <begin position="1"/>
        <end position="57"/>
    </location>
</feature>
<feature type="compositionally biased region" description="Basic and acidic residues" evidence="1">
    <location>
        <begin position="44"/>
        <end position="57"/>
    </location>
</feature>
<name>A0AAE1NYS9_9EUCA</name>
<evidence type="ECO:0000256" key="1">
    <source>
        <dbReference type="SAM" id="MobiDB-lite"/>
    </source>
</evidence>
<comment type="caution">
    <text evidence="2">The sequence shown here is derived from an EMBL/GenBank/DDBJ whole genome shotgun (WGS) entry which is preliminary data.</text>
</comment>
<dbReference type="AlphaFoldDB" id="A0AAE1NYS9"/>
<evidence type="ECO:0000313" key="3">
    <source>
        <dbReference type="Proteomes" id="UP001292094"/>
    </source>
</evidence>
<keyword evidence="3" id="KW-1185">Reference proteome</keyword>